<dbReference type="PROSITE" id="PS50923">
    <property type="entry name" value="SUSHI"/>
    <property type="match status" value="1"/>
</dbReference>
<organism evidence="5 7">
    <name type="scientific">Dracunculus medinensis</name>
    <name type="common">Guinea worm</name>
    <dbReference type="NCBI Taxonomy" id="318479"/>
    <lineage>
        <taxon>Eukaryota</taxon>
        <taxon>Metazoa</taxon>
        <taxon>Ecdysozoa</taxon>
        <taxon>Nematoda</taxon>
        <taxon>Chromadorea</taxon>
        <taxon>Rhabditida</taxon>
        <taxon>Spirurina</taxon>
        <taxon>Dracunculoidea</taxon>
        <taxon>Dracunculidae</taxon>
        <taxon>Dracunculus</taxon>
    </lineage>
</organism>
<keyword evidence="1 2" id="KW-1015">Disulfide bond</keyword>
<evidence type="ECO:0000313" key="7">
    <source>
        <dbReference type="WBParaSite" id="DME_0000573001-mRNA-1"/>
    </source>
</evidence>
<dbReference type="CDD" id="cd00033">
    <property type="entry name" value="CCP"/>
    <property type="match status" value="1"/>
</dbReference>
<dbReference type="SMART" id="SM00032">
    <property type="entry name" value="CCP"/>
    <property type="match status" value="2"/>
</dbReference>
<dbReference type="InterPro" id="IPR035976">
    <property type="entry name" value="Sushi/SCR/CCP_sf"/>
</dbReference>
<comment type="caution">
    <text evidence="2">Lacks conserved residue(s) required for the propagation of feature annotation.</text>
</comment>
<feature type="domain" description="Sushi" evidence="3">
    <location>
        <begin position="9"/>
        <end position="72"/>
    </location>
</feature>
<accession>A0A158Q4U5</accession>
<dbReference type="Gene3D" id="2.10.70.10">
    <property type="entry name" value="Complement Module, domain 1"/>
    <property type="match status" value="2"/>
</dbReference>
<name>A0A158Q4U5_DRAME</name>
<reference evidence="7" key="1">
    <citation type="submission" date="2016-04" db="UniProtKB">
        <authorList>
            <consortium name="WormBaseParasite"/>
        </authorList>
    </citation>
    <scope>IDENTIFICATION</scope>
</reference>
<dbReference type="AlphaFoldDB" id="A0A158Q4U5"/>
<evidence type="ECO:0000256" key="2">
    <source>
        <dbReference type="PROSITE-ProRule" id="PRU00302"/>
    </source>
</evidence>
<feature type="disulfide bond" evidence="2">
    <location>
        <begin position="43"/>
        <end position="70"/>
    </location>
</feature>
<gene>
    <name evidence="4" type="ORF">DME_LOCUS9323</name>
</gene>
<dbReference type="SUPFAM" id="SSF57535">
    <property type="entry name" value="Complement control module/SCR domain"/>
    <property type="match status" value="2"/>
</dbReference>
<sequence>MIFGANIQVYCPDYGIVKDGIISYYPLYDKFLHPPASTMHLLCLPLYYPTGTVQATCQNDGTWDNVLGSCKPIIPTSSNTSCTAHTNINNRSITYFGIPINSTYPQGTMAFVNCANISHHISGSHSAVCIEGKWSTKLGKCIPSQA</sequence>
<keyword evidence="2" id="KW-0768">Sushi</keyword>
<dbReference type="EMBL" id="UYYG01001180">
    <property type="protein sequence ID" value="VDN59350.1"/>
    <property type="molecule type" value="Genomic_DNA"/>
</dbReference>
<proteinExistence type="predicted"/>
<reference evidence="4 6" key="2">
    <citation type="submission" date="2018-11" db="EMBL/GenBank/DDBJ databases">
        <authorList>
            <consortium name="Pathogen Informatics"/>
        </authorList>
    </citation>
    <scope>NUCLEOTIDE SEQUENCE [LARGE SCALE GENOMIC DNA]</scope>
</reference>
<dbReference type="Pfam" id="PF00084">
    <property type="entry name" value="Sushi"/>
    <property type="match status" value="1"/>
</dbReference>
<evidence type="ECO:0000313" key="4">
    <source>
        <dbReference type="EMBL" id="VDN59350.1"/>
    </source>
</evidence>
<protein>
    <submittedName>
        <fullName evidence="7">Sushi domain-containing protein</fullName>
    </submittedName>
</protein>
<evidence type="ECO:0000313" key="5">
    <source>
        <dbReference type="Proteomes" id="UP000038040"/>
    </source>
</evidence>
<dbReference type="Proteomes" id="UP000038040">
    <property type="component" value="Unplaced"/>
</dbReference>
<keyword evidence="6" id="KW-1185">Reference proteome</keyword>
<evidence type="ECO:0000313" key="6">
    <source>
        <dbReference type="Proteomes" id="UP000274756"/>
    </source>
</evidence>
<dbReference type="Proteomes" id="UP000274756">
    <property type="component" value="Unassembled WGS sequence"/>
</dbReference>
<dbReference type="WBParaSite" id="DME_0000573001-mRNA-1">
    <property type="protein sequence ID" value="DME_0000573001-mRNA-1"/>
    <property type="gene ID" value="DME_0000573001"/>
</dbReference>
<evidence type="ECO:0000256" key="1">
    <source>
        <dbReference type="ARBA" id="ARBA00023157"/>
    </source>
</evidence>
<dbReference type="InterPro" id="IPR000436">
    <property type="entry name" value="Sushi_SCR_CCP_dom"/>
</dbReference>
<evidence type="ECO:0000259" key="3">
    <source>
        <dbReference type="PROSITE" id="PS50923"/>
    </source>
</evidence>